<accession>A0ABS5U873</accession>
<feature type="coiled-coil region" evidence="1">
    <location>
        <begin position="393"/>
        <end position="497"/>
    </location>
</feature>
<dbReference type="InterPro" id="IPR001434">
    <property type="entry name" value="OmcB-like_DUF11"/>
</dbReference>
<keyword evidence="2" id="KW-0732">Signal</keyword>
<feature type="domain" description="DUF11" evidence="3">
    <location>
        <begin position="950"/>
        <end position="1042"/>
    </location>
</feature>
<feature type="chain" id="PRO_5045875643" evidence="2">
    <location>
        <begin position="29"/>
        <end position="1054"/>
    </location>
</feature>
<evidence type="ECO:0000313" key="4">
    <source>
        <dbReference type="EMBL" id="MBT1071856.1"/>
    </source>
</evidence>
<proteinExistence type="predicted"/>
<gene>
    <name evidence="4" type="ORF">KJB30_08685</name>
</gene>
<dbReference type="InterPro" id="IPR019734">
    <property type="entry name" value="TPR_rpt"/>
</dbReference>
<reference evidence="4 5" key="1">
    <citation type="submission" date="2021-05" db="EMBL/GenBank/DDBJ databases">
        <title>The draft genome of Geobacter chapellei DSM 13688.</title>
        <authorList>
            <person name="Xu Z."/>
            <person name="Masuda Y."/>
            <person name="Itoh H."/>
            <person name="Senoo K."/>
        </authorList>
    </citation>
    <scope>NUCLEOTIDE SEQUENCE [LARGE SCALE GENOMIC DNA]</scope>
    <source>
        <strain evidence="4 5">DSM 13688</strain>
    </source>
</reference>
<name>A0ABS5U873_9BACT</name>
<keyword evidence="1" id="KW-0175">Coiled coil</keyword>
<comment type="caution">
    <text evidence="4">The sequence shown here is derived from an EMBL/GenBank/DDBJ whole genome shotgun (WGS) entry which is preliminary data.</text>
</comment>
<dbReference type="Pfam" id="PF13174">
    <property type="entry name" value="TPR_6"/>
    <property type="match status" value="2"/>
</dbReference>
<dbReference type="Proteomes" id="UP000784128">
    <property type="component" value="Unassembled WGS sequence"/>
</dbReference>
<organism evidence="4 5">
    <name type="scientific">Pelotalea chapellei</name>
    <dbReference type="NCBI Taxonomy" id="44671"/>
    <lineage>
        <taxon>Bacteria</taxon>
        <taxon>Pseudomonadati</taxon>
        <taxon>Thermodesulfobacteriota</taxon>
        <taxon>Desulfuromonadia</taxon>
        <taxon>Geobacterales</taxon>
        <taxon>Geobacteraceae</taxon>
        <taxon>Pelotalea</taxon>
    </lineage>
</organism>
<feature type="signal peptide" evidence="2">
    <location>
        <begin position="1"/>
        <end position="28"/>
    </location>
</feature>
<evidence type="ECO:0000256" key="1">
    <source>
        <dbReference type="SAM" id="Coils"/>
    </source>
</evidence>
<evidence type="ECO:0000259" key="3">
    <source>
        <dbReference type="Pfam" id="PF01345"/>
    </source>
</evidence>
<dbReference type="EMBL" id="JAHDYS010000007">
    <property type="protein sequence ID" value="MBT1071856.1"/>
    <property type="molecule type" value="Genomic_DNA"/>
</dbReference>
<dbReference type="SUPFAM" id="SSF48452">
    <property type="entry name" value="TPR-like"/>
    <property type="match status" value="1"/>
</dbReference>
<protein>
    <submittedName>
        <fullName evidence="4">Tetratricopeptide repeat protein</fullName>
    </submittedName>
</protein>
<feature type="coiled-coil region" evidence="1">
    <location>
        <begin position="144"/>
        <end position="171"/>
    </location>
</feature>
<sequence>MKLCRNTFSRLFVALALISSLVVPPGFCQETEDSQVFISGFNAYQQKDYAGAIAKMNEVLQKYPDTPLRDMALFWLSRAYFKSGNQQDAARFMSQFSKEYPDNPLRGTVEEELLALTSRYEKGEKLSSGASAAGKPVQTAALKAKIEKDRLAKEQADKEQLARKLAEQERITAAKAEEERIVAVKAEEARAAAASAAEQARLAALKAEEDRQASQKAEQQRLAALKSEEERNAAAKAEEARIAVENEKARLATLKAEQDRQAAAKIEQERAASRKAEEERIAVSEKNRLASIKVEEERKAAEQAEQARIAALKAEQDRQAAAKIEQEQAAAKKAEEERIAVSEKNRLASIKTEEDRKAAEQAEQVRIAALKAEEDRQAAVKAEQVRIAAEETARQAAQKLEQERLARVQAEEQRLARERAEEQRLALLKAEQERTAAEKVAKEQQAAAAAESARLSAARQEQERLAAERAAADAELARQAAVRQEEQRQAAVKAEEERVARQRESDEKARIAKAALREKAIAQYQSVLEKYPGSTAAASATAKLKELGVAVALPPKVAATEPAPTELPENAQVLRLEVAQFAGFEFNLLERLPSYEVGRRISVPFEVINRGNGNDSFSLESGFPVGFNTVFASAAAPDQAITQTPSLAPGEAFKGVVSLTIPSASIDGLRITHPVKASSRLASEASQSRELGLIAAAPLLRAVLKVDKPQPLPSEKITYRVAVLNVGSTSGQDITFRLSFPPQLEPVDFAAAGFRLESKGALVLDGLQIKSGESKEYLLSFQLKEDSLAGQELLCRADLVNKQLGTSAAFVSNIANVKAVHGVAVKAGSERLSIIPGQTFTVPFVVTNTGNVREKFRLAPTVTGVQGITIFHDLNRDSIRQANEPVITELGPLEPKEEASFGLEITTTRTAADGSEGTIQITLAPEGEPIRAGVASTHLMFSRPVLQMSMAGQNGRLKPGEVASFDLTITNRGSNLAKVVELQSAWPEQLELVASDPANSSVSGGNIVWKFKELGAGEKRSIKVSFRIKFGTSVGTNIKVTNVLKYEDQLGNRY</sequence>
<dbReference type="InterPro" id="IPR011990">
    <property type="entry name" value="TPR-like_helical_dom_sf"/>
</dbReference>
<dbReference type="PANTHER" id="PTHR10004">
    <property type="entry name" value="OS06G0538200 PROTEIN"/>
    <property type="match status" value="1"/>
</dbReference>
<feature type="coiled-coil region" evidence="1">
    <location>
        <begin position="227"/>
        <end position="344"/>
    </location>
</feature>
<dbReference type="Gene3D" id="1.25.40.10">
    <property type="entry name" value="Tetratricopeptide repeat domain"/>
    <property type="match status" value="1"/>
</dbReference>
<dbReference type="PANTHER" id="PTHR10004:SF8">
    <property type="entry name" value="OS06G0538200 PROTEIN"/>
    <property type="match status" value="1"/>
</dbReference>
<evidence type="ECO:0000256" key="2">
    <source>
        <dbReference type="SAM" id="SignalP"/>
    </source>
</evidence>
<evidence type="ECO:0000313" key="5">
    <source>
        <dbReference type="Proteomes" id="UP000784128"/>
    </source>
</evidence>
<dbReference type="Pfam" id="PF01345">
    <property type="entry name" value="DUF11"/>
    <property type="match status" value="1"/>
</dbReference>
<keyword evidence="5" id="KW-1185">Reference proteome</keyword>